<dbReference type="AlphaFoldDB" id="A0A2W2B4L5"/>
<evidence type="ECO:0000256" key="1">
    <source>
        <dbReference type="SAM" id="Phobius"/>
    </source>
</evidence>
<dbReference type="InterPro" id="IPR038731">
    <property type="entry name" value="RgtA/B/C-like"/>
</dbReference>
<dbReference type="Proteomes" id="UP000248745">
    <property type="component" value="Unassembled WGS sequence"/>
</dbReference>
<feature type="transmembrane region" description="Helical" evidence="1">
    <location>
        <begin position="364"/>
        <end position="381"/>
    </location>
</feature>
<dbReference type="EMBL" id="QKTW01000001">
    <property type="protein sequence ID" value="PZF75008.1"/>
    <property type="molecule type" value="Genomic_DNA"/>
</dbReference>
<dbReference type="Pfam" id="PF13231">
    <property type="entry name" value="PMT_2"/>
    <property type="match status" value="1"/>
</dbReference>
<feature type="transmembrane region" description="Helical" evidence="1">
    <location>
        <begin position="12"/>
        <end position="29"/>
    </location>
</feature>
<feature type="domain" description="Glycosyltransferase RgtA/B/C/D-like" evidence="2">
    <location>
        <begin position="88"/>
        <end position="203"/>
    </location>
</feature>
<reference evidence="3 4" key="1">
    <citation type="submission" date="2018-06" db="EMBL/GenBank/DDBJ databases">
        <title>Mucibacter soli gen. nov., sp. nov., a new member of the family Chitinophagaceae producing mucin.</title>
        <authorList>
            <person name="Kim M.-K."/>
            <person name="Park S."/>
            <person name="Kim T.-S."/>
            <person name="Joung Y."/>
            <person name="Han J.-H."/>
            <person name="Kim S.B."/>
        </authorList>
    </citation>
    <scope>NUCLEOTIDE SEQUENCE [LARGE SCALE GENOMIC DNA]</scope>
    <source>
        <strain evidence="3 4">R1-15</strain>
    </source>
</reference>
<keyword evidence="1" id="KW-1133">Transmembrane helix</keyword>
<feature type="transmembrane region" description="Helical" evidence="1">
    <location>
        <begin position="284"/>
        <end position="300"/>
    </location>
</feature>
<dbReference type="RefSeq" id="WP_110996856.1">
    <property type="nucleotide sequence ID" value="NZ_QKTW01000001.1"/>
</dbReference>
<evidence type="ECO:0000259" key="2">
    <source>
        <dbReference type="Pfam" id="PF13231"/>
    </source>
</evidence>
<keyword evidence="1" id="KW-0812">Transmembrane</keyword>
<feature type="transmembrane region" description="Helical" evidence="1">
    <location>
        <begin position="144"/>
        <end position="165"/>
    </location>
</feature>
<keyword evidence="1" id="KW-0472">Membrane</keyword>
<feature type="transmembrane region" description="Helical" evidence="1">
    <location>
        <begin position="193"/>
        <end position="210"/>
    </location>
</feature>
<organism evidence="3 4">
    <name type="scientific">Taibaiella soli</name>
    <dbReference type="NCBI Taxonomy" id="1649169"/>
    <lineage>
        <taxon>Bacteria</taxon>
        <taxon>Pseudomonadati</taxon>
        <taxon>Bacteroidota</taxon>
        <taxon>Chitinophagia</taxon>
        <taxon>Chitinophagales</taxon>
        <taxon>Chitinophagaceae</taxon>
        <taxon>Taibaiella</taxon>
    </lineage>
</organism>
<feature type="transmembrane region" description="Helical" evidence="1">
    <location>
        <begin position="172"/>
        <end position="187"/>
    </location>
</feature>
<gene>
    <name evidence="3" type="ORF">DN068_00190</name>
</gene>
<evidence type="ECO:0000313" key="3">
    <source>
        <dbReference type="EMBL" id="PZF75008.1"/>
    </source>
</evidence>
<comment type="caution">
    <text evidence="3">The sequence shown here is derived from an EMBL/GenBank/DDBJ whole genome shotgun (WGS) entry which is preliminary data.</text>
</comment>
<name>A0A2W2B4L5_9BACT</name>
<protein>
    <recommendedName>
        <fullName evidence="2">Glycosyltransferase RgtA/B/C/D-like domain-containing protein</fullName>
    </recommendedName>
</protein>
<evidence type="ECO:0000313" key="4">
    <source>
        <dbReference type="Proteomes" id="UP000248745"/>
    </source>
</evidence>
<proteinExistence type="predicted"/>
<feature type="transmembrane region" description="Helical" evidence="1">
    <location>
        <begin position="119"/>
        <end position="138"/>
    </location>
</feature>
<keyword evidence="4" id="KW-1185">Reference proteome</keyword>
<feature type="transmembrane region" description="Helical" evidence="1">
    <location>
        <begin position="231"/>
        <end position="250"/>
    </location>
</feature>
<feature type="transmembrane region" description="Helical" evidence="1">
    <location>
        <begin position="94"/>
        <end position="112"/>
    </location>
</feature>
<dbReference type="OrthoDB" id="1489163at2"/>
<sequence length="518" mass="60597">MNSNPISAKKENVIGGILLFIALIIYTALQWQQLHADIWNDEMYTLKHFVLVYFHDTVTDYHVPNNHVFFSIAEKFFLKIFHQKDLMLLLDKPWIARLPGLLFSYLTLIYIYAFGKKFYSLPVAILGVVLLITTVPFFNFALQIRGYSLCILFTTMILYYTFSYLHTNRKQLLFIIGLLIALTIYTIPSNFYLAIPLVLFIGIAALTVAFRKDSSLKGNFFIKLFTNHWSLLIYSVVGGVLLSLVLYAPILHDVFFNPNVTPATPFNKVVIQDYFPDVFTDMTSYRYLFFLPLTLAVFAVKKHTDRVLICLLIFLMIAPFIMGYLRGEAPPGRVYSYIAPLFVMLSLPLVHQLFIRMKTNWQPALVVVFITVYCSFCFWKVNAMIDQKLYENLFVGNMEMGLYNNYFARHFEPYKTAKYFKDNYYHDGTVLVLHDSEPHDMPYYLDRFQMKYYEADSLDSLLQTRDSVFVITRFPYTISDEILVHHPGWKAHFLYKEITYHNFVLLQKSKVESQKSKP</sequence>
<accession>A0A2W2B4L5</accession>
<feature type="transmembrane region" description="Helical" evidence="1">
    <location>
        <begin position="337"/>
        <end position="355"/>
    </location>
</feature>
<feature type="transmembrane region" description="Helical" evidence="1">
    <location>
        <begin position="307"/>
        <end position="325"/>
    </location>
</feature>